<gene>
    <name evidence="2" type="ORF">FNV43_RR24271</name>
</gene>
<dbReference type="EMBL" id="VOIH02000011">
    <property type="protein sequence ID" value="KAF3433169.1"/>
    <property type="molecule type" value="Genomic_DNA"/>
</dbReference>
<dbReference type="Proteomes" id="UP000796880">
    <property type="component" value="Unassembled WGS sequence"/>
</dbReference>
<dbReference type="GO" id="GO:0042797">
    <property type="term" value="P:tRNA transcription by RNA polymerase III"/>
    <property type="evidence" value="ECO:0007669"/>
    <property type="project" value="TreeGrafter"/>
</dbReference>
<evidence type="ECO:0000313" key="2">
    <source>
        <dbReference type="EMBL" id="KAF3433169.1"/>
    </source>
</evidence>
<evidence type="ECO:0008006" key="4">
    <source>
        <dbReference type="Google" id="ProtNLM"/>
    </source>
</evidence>
<dbReference type="PANTHER" id="PTHR13408:SF6">
    <property type="entry name" value="DNA BINDING PROTEIN"/>
    <property type="match status" value="1"/>
</dbReference>
<accession>A0A8K0DRY3</accession>
<dbReference type="GO" id="GO:0005666">
    <property type="term" value="C:RNA polymerase III complex"/>
    <property type="evidence" value="ECO:0007669"/>
    <property type="project" value="InterPro"/>
</dbReference>
<feature type="region of interest" description="Disordered" evidence="1">
    <location>
        <begin position="221"/>
        <end position="253"/>
    </location>
</feature>
<feature type="region of interest" description="Disordered" evidence="1">
    <location>
        <begin position="1"/>
        <end position="115"/>
    </location>
</feature>
<dbReference type="Pfam" id="PF05132">
    <property type="entry name" value="RNA_pol_Rpc4"/>
    <property type="match status" value="1"/>
</dbReference>
<feature type="compositionally biased region" description="Polar residues" evidence="1">
    <location>
        <begin position="231"/>
        <end position="243"/>
    </location>
</feature>
<evidence type="ECO:0000256" key="1">
    <source>
        <dbReference type="SAM" id="MobiDB-lite"/>
    </source>
</evidence>
<dbReference type="PANTHER" id="PTHR13408">
    <property type="entry name" value="DNA-DIRECTED RNA POLYMERASE III"/>
    <property type="match status" value="1"/>
</dbReference>
<name>A0A8K0DRY3_9ROSA</name>
<dbReference type="InterPro" id="IPR007811">
    <property type="entry name" value="RPC4"/>
</dbReference>
<protein>
    <recommendedName>
        <fullName evidence="4">RNA polymerase III RPC4</fullName>
    </recommendedName>
</protein>
<dbReference type="GO" id="GO:0003677">
    <property type="term" value="F:DNA binding"/>
    <property type="evidence" value="ECO:0007669"/>
    <property type="project" value="InterPro"/>
</dbReference>
<keyword evidence="3" id="KW-1185">Reference proteome</keyword>
<organism evidence="2 3">
    <name type="scientific">Rhamnella rubrinervis</name>
    <dbReference type="NCBI Taxonomy" id="2594499"/>
    <lineage>
        <taxon>Eukaryota</taxon>
        <taxon>Viridiplantae</taxon>
        <taxon>Streptophyta</taxon>
        <taxon>Embryophyta</taxon>
        <taxon>Tracheophyta</taxon>
        <taxon>Spermatophyta</taxon>
        <taxon>Magnoliopsida</taxon>
        <taxon>eudicotyledons</taxon>
        <taxon>Gunneridae</taxon>
        <taxon>Pentapetalae</taxon>
        <taxon>rosids</taxon>
        <taxon>fabids</taxon>
        <taxon>Rosales</taxon>
        <taxon>Rhamnaceae</taxon>
        <taxon>rhamnoid group</taxon>
        <taxon>Rhamneae</taxon>
        <taxon>Rhamnella</taxon>
    </lineage>
</organism>
<dbReference type="AlphaFoldDB" id="A0A8K0DRY3"/>
<feature type="compositionally biased region" description="Low complexity" evidence="1">
    <location>
        <begin position="93"/>
        <end position="106"/>
    </location>
</feature>
<sequence>MEQDESSNTRTTRRKVRFIPKAQPRRKLDAAPAKTEAVDEDEARQAQSLLRQFNENHRRTKTRAGRKSSLQVAFGPGAPSSSSLRTFGVAKDGNSSKSSGIGLKGSEASDNEQASLPLFSSGAETDTAMEEVTDLSIQTSKKNYREPWDYHHSYYPTVLPLRQPYSGNPELLNEEEFGEAARNTEYDDTTINSTSELGLSEENEERKMFFFHLPNTLPMVKQSASRKSEKVGSSVSSQGTDASSRGGKLEELPGGHMGKMLVYKSGAIKLKLGHTLYDVSPGSDCTFSQDVVAINTSDKECCVLGELRKRVVVAPDVDSLLNAVINLD</sequence>
<reference evidence="2" key="1">
    <citation type="submission" date="2020-03" db="EMBL/GenBank/DDBJ databases">
        <title>A high-quality chromosome-level genome assembly of a woody plant with both climbing and erect habits, Rhamnella rubrinervis.</title>
        <authorList>
            <person name="Lu Z."/>
            <person name="Yang Y."/>
            <person name="Zhu X."/>
            <person name="Sun Y."/>
        </authorList>
    </citation>
    <scope>NUCLEOTIDE SEQUENCE</scope>
    <source>
        <strain evidence="2">BYM</strain>
        <tissue evidence="2">Leaf</tissue>
    </source>
</reference>
<comment type="caution">
    <text evidence="2">The sequence shown here is derived from an EMBL/GenBank/DDBJ whole genome shotgun (WGS) entry which is preliminary data.</text>
</comment>
<dbReference type="OrthoDB" id="5836119at2759"/>
<evidence type="ECO:0000313" key="3">
    <source>
        <dbReference type="Proteomes" id="UP000796880"/>
    </source>
</evidence>
<feature type="compositionally biased region" description="Polar residues" evidence="1">
    <location>
        <begin position="1"/>
        <end position="10"/>
    </location>
</feature>
<proteinExistence type="predicted"/>